<keyword evidence="1" id="KW-0507">mRNA processing</keyword>
<evidence type="ECO:0000313" key="7">
    <source>
        <dbReference type="EMBL" id="CDJ38004.1"/>
    </source>
</evidence>
<feature type="compositionally biased region" description="Basic and acidic residues" evidence="5">
    <location>
        <begin position="428"/>
        <end position="453"/>
    </location>
</feature>
<accession>U6KJ95</accession>
<proteinExistence type="predicted"/>
<dbReference type="VEuPathDB" id="ToxoDB:ETH2_0403800"/>
<dbReference type="GO" id="GO:0008380">
    <property type="term" value="P:RNA splicing"/>
    <property type="evidence" value="ECO:0007669"/>
    <property type="project" value="UniProtKB-KW"/>
</dbReference>
<protein>
    <submittedName>
        <fullName evidence="7">U2 small nuclear ribonucleoprotein auxiliary factor U2AF, putative</fullName>
    </submittedName>
</protein>
<feature type="compositionally biased region" description="Low complexity" evidence="5">
    <location>
        <begin position="456"/>
        <end position="467"/>
    </location>
</feature>
<keyword evidence="8" id="KW-1185">Reference proteome</keyword>
<dbReference type="PROSITE" id="PS50102">
    <property type="entry name" value="RRM"/>
    <property type="match status" value="2"/>
</dbReference>
<dbReference type="EMBL" id="HG673803">
    <property type="protein sequence ID" value="CDJ38004.1"/>
    <property type="molecule type" value="Genomic_DNA"/>
</dbReference>
<dbReference type="SMART" id="SM00360">
    <property type="entry name" value="RRM"/>
    <property type="match status" value="2"/>
</dbReference>
<feature type="region of interest" description="Disordered" evidence="5">
    <location>
        <begin position="414"/>
        <end position="497"/>
    </location>
</feature>
<dbReference type="GO" id="GO:0006397">
    <property type="term" value="P:mRNA processing"/>
    <property type="evidence" value="ECO:0007669"/>
    <property type="project" value="UniProtKB-KW"/>
</dbReference>
<feature type="domain" description="RRM" evidence="6">
    <location>
        <begin position="87"/>
        <end position="169"/>
    </location>
</feature>
<dbReference type="Pfam" id="PF00076">
    <property type="entry name" value="RRM_1"/>
    <property type="match status" value="1"/>
</dbReference>
<dbReference type="OrthoDB" id="10266058at2759"/>
<dbReference type="GO" id="GO:0003723">
    <property type="term" value="F:RNA binding"/>
    <property type="evidence" value="ECO:0007669"/>
    <property type="project" value="UniProtKB-UniRule"/>
</dbReference>
<dbReference type="GeneID" id="25254565"/>
<feature type="domain" description="RRM" evidence="6">
    <location>
        <begin position="247"/>
        <end position="320"/>
    </location>
</feature>
<dbReference type="RefSeq" id="XP_013228842.1">
    <property type="nucleotide sequence ID" value="XM_013373388.1"/>
</dbReference>
<feature type="region of interest" description="Disordered" evidence="5">
    <location>
        <begin position="1"/>
        <end position="80"/>
    </location>
</feature>
<keyword evidence="7" id="KW-0687">Ribonucleoprotein</keyword>
<name>U6KJ95_EIMTE</name>
<reference evidence="7" key="2">
    <citation type="submission" date="2013-10" db="EMBL/GenBank/DDBJ databases">
        <authorList>
            <person name="Aslett M."/>
        </authorList>
    </citation>
    <scope>NUCLEOTIDE SEQUENCE [LARGE SCALE GENOMIC DNA]</scope>
    <source>
        <strain evidence="7">Houghton</strain>
    </source>
</reference>
<dbReference type="Gene3D" id="3.30.70.330">
    <property type="match status" value="3"/>
</dbReference>
<dbReference type="InterPro" id="IPR012677">
    <property type="entry name" value="Nucleotide-bd_a/b_plait_sf"/>
</dbReference>
<dbReference type="CDD" id="cd12230">
    <property type="entry name" value="RRM1_U2AF65"/>
    <property type="match status" value="1"/>
</dbReference>
<feature type="compositionally biased region" description="Basic and acidic residues" evidence="5">
    <location>
        <begin position="1"/>
        <end position="70"/>
    </location>
</feature>
<evidence type="ECO:0000256" key="4">
    <source>
        <dbReference type="PROSITE-ProRule" id="PRU00176"/>
    </source>
</evidence>
<feature type="compositionally biased region" description="Basic and acidic residues" evidence="5">
    <location>
        <begin position="469"/>
        <end position="483"/>
    </location>
</feature>
<dbReference type="PANTHER" id="PTHR23139">
    <property type="entry name" value="RNA-BINDING PROTEIN"/>
    <property type="match status" value="1"/>
</dbReference>
<dbReference type="AlphaFoldDB" id="U6KJ95"/>
<sequence length="538" mass="59055">MAREERRGREREAPKPSEKPREREREREKERERERDRERPRERERERERERPRDREKGREARERDREREPAAAGLLQLDPAATKAARELYIGNLPPNVEVPQLLEFLNAAMAAVGGGLLPGPPAVKAWRSSDGHYAFVEFRTMEEASNAMQLNGLSCLGFNLRIGRPKTYPLELQHIVPAPTIPLLNPAAAVASAIVSQIQQQQQQQQQLLADAAVAVNPKAALEAAQAAARAAQNANGADGPPQTDKLCVLGLPASMPEEKIRQLVETFGPLKSFDILKKDTDDSQLVCVIEYTDPDSQQQAMEILHTNSPYRVVTAENAINEGAVSSFLKDKISVAGTEKAPPLLRPQVCTRVLVLHNIVTPQELQDDEEYSDIVEDIRLECEECGGRVVDLQVPRICKDPCLDPRHLHEECGVSDPASDGASDPVSDRASDPASDPKPESPPHRVKREEGDASSSSSNQQQQQQDAAKDEALKAPKKEDTAAAAAAAAAADEEGEVTEQMVMDAIQGKTKVLPPMVGYAYVAFIDCEASASARKV</sequence>
<dbReference type="InterPro" id="IPR000504">
    <property type="entry name" value="RRM_dom"/>
</dbReference>
<evidence type="ECO:0000256" key="1">
    <source>
        <dbReference type="ARBA" id="ARBA00022664"/>
    </source>
</evidence>
<dbReference type="OMA" id="LEITWLC"/>
<dbReference type="VEuPathDB" id="ToxoDB:ETH_00027360"/>
<dbReference type="InterPro" id="IPR035979">
    <property type="entry name" value="RBD_domain_sf"/>
</dbReference>
<keyword evidence="2 4" id="KW-0694">RNA-binding</keyword>
<evidence type="ECO:0000259" key="6">
    <source>
        <dbReference type="PROSITE" id="PS50102"/>
    </source>
</evidence>
<evidence type="ECO:0000256" key="5">
    <source>
        <dbReference type="SAM" id="MobiDB-lite"/>
    </source>
</evidence>
<dbReference type="SUPFAM" id="SSF54928">
    <property type="entry name" value="RNA-binding domain, RBD"/>
    <property type="match status" value="1"/>
</dbReference>
<keyword evidence="3" id="KW-0508">mRNA splicing</keyword>
<evidence type="ECO:0000256" key="2">
    <source>
        <dbReference type="ARBA" id="ARBA00022884"/>
    </source>
</evidence>
<dbReference type="Proteomes" id="UP000030747">
    <property type="component" value="Unassembled WGS sequence"/>
</dbReference>
<organism evidence="7 8">
    <name type="scientific">Eimeria tenella</name>
    <name type="common">Coccidian parasite</name>
    <dbReference type="NCBI Taxonomy" id="5802"/>
    <lineage>
        <taxon>Eukaryota</taxon>
        <taxon>Sar</taxon>
        <taxon>Alveolata</taxon>
        <taxon>Apicomplexa</taxon>
        <taxon>Conoidasida</taxon>
        <taxon>Coccidia</taxon>
        <taxon>Eucoccidiorida</taxon>
        <taxon>Eimeriorina</taxon>
        <taxon>Eimeriidae</taxon>
        <taxon>Eimeria</taxon>
    </lineage>
</organism>
<dbReference type="GO" id="GO:1990904">
    <property type="term" value="C:ribonucleoprotein complex"/>
    <property type="evidence" value="ECO:0007669"/>
    <property type="project" value="UniProtKB-KW"/>
</dbReference>
<feature type="non-terminal residue" evidence="7">
    <location>
        <position position="538"/>
    </location>
</feature>
<reference evidence="7" key="1">
    <citation type="submission" date="2013-10" db="EMBL/GenBank/DDBJ databases">
        <title>Genomic analysis of the causative agents of coccidiosis in chickens.</title>
        <authorList>
            <person name="Reid A.J."/>
            <person name="Blake D."/>
            <person name="Billington K."/>
            <person name="Browne H."/>
            <person name="Dunn M."/>
            <person name="Hung S."/>
            <person name="Kawahara F."/>
            <person name="Miranda-Saavedra D."/>
            <person name="Mourier T."/>
            <person name="Nagra H."/>
            <person name="Otto T.D."/>
            <person name="Rawlings N."/>
            <person name="Sanchez A."/>
            <person name="Sanders M."/>
            <person name="Subramaniam C."/>
            <person name="Tay Y."/>
            <person name="Dear P."/>
            <person name="Doerig C."/>
            <person name="Gruber A."/>
            <person name="Parkinson J."/>
            <person name="Shirley M."/>
            <person name="Wan K.L."/>
            <person name="Berriman M."/>
            <person name="Tomley F."/>
            <person name="Pain A."/>
        </authorList>
    </citation>
    <scope>NUCLEOTIDE SEQUENCE [LARGE SCALE GENOMIC DNA]</scope>
    <source>
        <strain evidence="7">Houghton</strain>
    </source>
</reference>
<evidence type="ECO:0000256" key="3">
    <source>
        <dbReference type="ARBA" id="ARBA00023187"/>
    </source>
</evidence>
<gene>
    <name evidence="7" type="ORF">ETH_00027360</name>
</gene>
<evidence type="ECO:0000313" key="8">
    <source>
        <dbReference type="Proteomes" id="UP000030747"/>
    </source>
</evidence>
<dbReference type="CDD" id="cd00590">
    <property type="entry name" value="RRM_SF"/>
    <property type="match status" value="1"/>
</dbReference>